<evidence type="ECO:0000256" key="8">
    <source>
        <dbReference type="SAM" id="Phobius"/>
    </source>
</evidence>
<dbReference type="STRING" id="10029.G3HXN4"/>
<proteinExistence type="inferred from homology"/>
<dbReference type="Pfam" id="PF01284">
    <property type="entry name" value="MARVEL"/>
    <property type="match status" value="2"/>
</dbReference>
<feature type="transmembrane region" description="Helical" evidence="8">
    <location>
        <begin position="140"/>
        <end position="156"/>
    </location>
</feature>
<comment type="similarity">
    <text evidence="6">Belongs to the MAL family.</text>
</comment>
<dbReference type="PROSITE" id="PS51225">
    <property type="entry name" value="MARVEL"/>
    <property type="match status" value="2"/>
</dbReference>
<feature type="transmembrane region" description="Helical" evidence="8">
    <location>
        <begin position="168"/>
        <end position="193"/>
    </location>
</feature>
<feature type="domain" description="MARVEL" evidence="9">
    <location>
        <begin position="34"/>
        <end position="166"/>
    </location>
</feature>
<name>G3HXN4_CRIGR</name>
<dbReference type="InParanoid" id="G3HXN4"/>
<feature type="transmembrane region" description="Helical" evidence="8">
    <location>
        <begin position="297"/>
        <end position="316"/>
    </location>
</feature>
<evidence type="ECO:0000256" key="4">
    <source>
        <dbReference type="ARBA" id="ARBA00022989"/>
    </source>
</evidence>
<evidence type="ECO:0000256" key="5">
    <source>
        <dbReference type="ARBA" id="ARBA00023136"/>
    </source>
</evidence>
<keyword evidence="3" id="KW-0677">Repeat</keyword>
<dbReference type="eggNOG" id="KOG4788">
    <property type="taxonomic scope" value="Eukaryota"/>
</dbReference>
<dbReference type="GO" id="GO:0005886">
    <property type="term" value="C:plasma membrane"/>
    <property type="evidence" value="ECO:0007669"/>
    <property type="project" value="TreeGrafter"/>
</dbReference>
<evidence type="ECO:0000256" key="6">
    <source>
        <dbReference type="ARBA" id="ARBA00034721"/>
    </source>
</evidence>
<dbReference type="InterPro" id="IPR047123">
    <property type="entry name" value="MYADM-like"/>
</dbReference>
<keyword evidence="5 7" id="KW-0472">Membrane</keyword>
<dbReference type="PANTHER" id="PTHR17068">
    <property type="entry name" value="MYELOID-ASSOCIATED DIFFERENTIATION MARKER MYADM FAMILY MEMBER"/>
    <property type="match status" value="1"/>
</dbReference>
<dbReference type="PaxDb" id="10029-XP_007627851.1"/>
<evidence type="ECO:0000256" key="2">
    <source>
        <dbReference type="ARBA" id="ARBA00022692"/>
    </source>
</evidence>
<dbReference type="PANTHER" id="PTHR17068:SF3">
    <property type="entry name" value="MYELOID-ASSOCIATED DIFFERENTIATION MARKER"/>
    <property type="match status" value="1"/>
</dbReference>
<dbReference type="Proteomes" id="UP000001075">
    <property type="component" value="Unassembled WGS sequence"/>
</dbReference>
<evidence type="ECO:0000313" key="10">
    <source>
        <dbReference type="EMBL" id="EGW10209.1"/>
    </source>
</evidence>
<dbReference type="EMBL" id="JH000885">
    <property type="protein sequence ID" value="EGW10209.1"/>
    <property type="molecule type" value="Genomic_DNA"/>
</dbReference>
<evidence type="ECO:0000313" key="11">
    <source>
        <dbReference type="Proteomes" id="UP000001075"/>
    </source>
</evidence>
<feature type="transmembrane region" description="Helical" evidence="8">
    <location>
        <begin position="70"/>
        <end position="91"/>
    </location>
</feature>
<organism evidence="10 11">
    <name type="scientific">Cricetulus griseus</name>
    <name type="common">Chinese hamster</name>
    <name type="synonym">Cricetulus barabensis griseus</name>
    <dbReference type="NCBI Taxonomy" id="10029"/>
    <lineage>
        <taxon>Eukaryota</taxon>
        <taxon>Metazoa</taxon>
        <taxon>Chordata</taxon>
        <taxon>Craniata</taxon>
        <taxon>Vertebrata</taxon>
        <taxon>Euteleostomi</taxon>
        <taxon>Mammalia</taxon>
        <taxon>Eutheria</taxon>
        <taxon>Euarchontoglires</taxon>
        <taxon>Glires</taxon>
        <taxon>Rodentia</taxon>
        <taxon>Myomorpha</taxon>
        <taxon>Muroidea</taxon>
        <taxon>Cricetidae</taxon>
        <taxon>Cricetinae</taxon>
        <taxon>Cricetulus</taxon>
    </lineage>
</organism>
<reference evidence="11" key="1">
    <citation type="journal article" date="2011" name="Nat. Biotechnol.">
        <title>The genomic sequence of the Chinese hamster ovary (CHO)-K1 cell line.</title>
        <authorList>
            <person name="Xu X."/>
            <person name="Nagarajan H."/>
            <person name="Lewis N.E."/>
            <person name="Pan S."/>
            <person name="Cai Z."/>
            <person name="Liu X."/>
            <person name="Chen W."/>
            <person name="Xie M."/>
            <person name="Wang W."/>
            <person name="Hammond S."/>
            <person name="Andersen M.R."/>
            <person name="Neff N."/>
            <person name="Passarelli B."/>
            <person name="Koh W."/>
            <person name="Fan H.C."/>
            <person name="Wang J."/>
            <person name="Gui Y."/>
            <person name="Lee K.H."/>
            <person name="Betenbaugh M.J."/>
            <person name="Quake S.R."/>
            <person name="Famili I."/>
            <person name="Palsson B.O."/>
            <person name="Wang J."/>
        </authorList>
    </citation>
    <scope>NUCLEOTIDE SEQUENCE [LARGE SCALE GENOMIC DNA]</scope>
    <source>
        <strain evidence="11">CHO K1 cell line</strain>
    </source>
</reference>
<dbReference type="InterPro" id="IPR008253">
    <property type="entry name" value="Marvel"/>
</dbReference>
<dbReference type="GO" id="GO:0005911">
    <property type="term" value="C:cell-cell junction"/>
    <property type="evidence" value="ECO:0007669"/>
    <property type="project" value="TreeGrafter"/>
</dbReference>
<keyword evidence="2 7" id="KW-0812">Transmembrane</keyword>
<dbReference type="AlphaFoldDB" id="G3HXN4"/>
<evidence type="ECO:0000256" key="3">
    <source>
        <dbReference type="ARBA" id="ARBA00022737"/>
    </source>
</evidence>
<keyword evidence="4 8" id="KW-1133">Transmembrane helix</keyword>
<dbReference type="GlyGen" id="G3HXN4">
    <property type="glycosylation" value="1 site"/>
</dbReference>
<comment type="subcellular location">
    <subcellularLocation>
        <location evidence="1">Membrane</location>
        <topology evidence="1">Multi-pass membrane protein</topology>
    </subcellularLocation>
</comment>
<evidence type="ECO:0000259" key="9">
    <source>
        <dbReference type="PROSITE" id="PS51225"/>
    </source>
</evidence>
<gene>
    <name evidence="10" type="ORF">I79_015797</name>
</gene>
<protein>
    <submittedName>
        <fullName evidence="10">Myeloid-associated differentiation marker</fullName>
    </submittedName>
</protein>
<feature type="transmembrane region" description="Helical" evidence="8">
    <location>
        <begin position="205"/>
        <end position="226"/>
    </location>
</feature>
<feature type="transmembrane region" description="Helical" evidence="8">
    <location>
        <begin position="111"/>
        <end position="133"/>
    </location>
</feature>
<evidence type="ECO:0000256" key="1">
    <source>
        <dbReference type="ARBA" id="ARBA00004141"/>
    </source>
</evidence>
<evidence type="ECO:0000256" key="7">
    <source>
        <dbReference type="PROSITE-ProRule" id="PRU00581"/>
    </source>
</evidence>
<feature type="domain" description="MARVEL" evidence="9">
    <location>
        <begin position="171"/>
        <end position="321"/>
    </location>
</feature>
<sequence>MSVTPGTVMVTQTTIKTSASPGLESLTVVGSSRALIRPLGLLRLCQLLSTCLAFSLVAHGRNWMGPMGNWCMFSWCFCFSMTLLILIIELSGFLSRVPLSWLDFSITCANYAVFFCLTSSIIYPVTYVQFLAYGSDRNRAIVATVFSCIACVAYATEVTWAQARPGGIAGYMATVPGRLKVVETFVACVIFLFINNPRLYKLEPALEWCVAVYAICFILTMVAIILKLGNWTNIIPIPFPTFLKSLAFVSVLMYTTAIVIWPLYQFNEVFHGQPHRATDANCQYKHPHSVCAWDRRLAVAVLTGFNLLAYLADFMYSGTNV</sequence>
<accession>G3HXN4</accession>
<feature type="transmembrane region" description="Helical" evidence="8">
    <location>
        <begin position="246"/>
        <end position="264"/>
    </location>
</feature>